<feature type="compositionally biased region" description="Polar residues" evidence="1">
    <location>
        <begin position="39"/>
        <end position="49"/>
    </location>
</feature>
<keyword evidence="2" id="KW-0732">Signal</keyword>
<dbReference type="RefSeq" id="WP_369232170.1">
    <property type="nucleotide sequence ID" value="NZ_CP163435.1"/>
</dbReference>
<protein>
    <submittedName>
        <fullName evidence="4">DUF4232 domain-containing protein</fullName>
    </submittedName>
</protein>
<dbReference type="Pfam" id="PF14016">
    <property type="entry name" value="DUF4232"/>
    <property type="match status" value="1"/>
</dbReference>
<sequence length="220" mass="22580">MIAIRPRPPRYAALVCVLALAASGCGLSAELDRERNPDRSPTPTPTLSRAPTLAVPAPASPSAEPSPAVPVQPAGCPPSGVRVDAGPVDGAMGLRAMTLTLTNCGHKPYKLNGYPAVLVLDETGLPIPGVRTAQGTEGVSMAPKDPGPEPLTLAPGEAAQAGLYWRMNAEAGPYLRVGSAQGRDERTIRLADPLDIGPENTLGTTAWRAPTEPGSSTPAS</sequence>
<proteinExistence type="predicted"/>
<reference evidence="4" key="1">
    <citation type="submission" date="2024-07" db="EMBL/GenBank/DDBJ databases">
        <authorList>
            <person name="Yu S.T."/>
        </authorList>
    </citation>
    <scope>NUCLEOTIDE SEQUENCE</scope>
    <source>
        <strain evidence="4">R21</strain>
    </source>
</reference>
<evidence type="ECO:0000256" key="2">
    <source>
        <dbReference type="SAM" id="SignalP"/>
    </source>
</evidence>
<feature type="domain" description="DUF4232" evidence="3">
    <location>
        <begin position="76"/>
        <end position="207"/>
    </location>
</feature>
<accession>A0AB39P4K5</accession>
<evidence type="ECO:0000313" key="4">
    <source>
        <dbReference type="EMBL" id="XDQ25012.1"/>
    </source>
</evidence>
<dbReference type="InterPro" id="IPR025326">
    <property type="entry name" value="DUF4232"/>
</dbReference>
<dbReference type="PROSITE" id="PS51257">
    <property type="entry name" value="PROKAR_LIPOPROTEIN"/>
    <property type="match status" value="1"/>
</dbReference>
<evidence type="ECO:0000259" key="3">
    <source>
        <dbReference type="Pfam" id="PF14016"/>
    </source>
</evidence>
<feature type="chain" id="PRO_5044264708" evidence="2">
    <location>
        <begin position="29"/>
        <end position="220"/>
    </location>
</feature>
<evidence type="ECO:0000256" key="1">
    <source>
        <dbReference type="SAM" id="MobiDB-lite"/>
    </source>
</evidence>
<name>A0AB39P4K5_9ACTN</name>
<gene>
    <name evidence="4" type="ORF">AB5J56_10110</name>
</gene>
<feature type="region of interest" description="Disordered" evidence="1">
    <location>
        <begin position="31"/>
        <end position="78"/>
    </location>
</feature>
<dbReference type="AlphaFoldDB" id="A0AB39P4K5"/>
<feature type="compositionally biased region" description="Low complexity" evidence="1">
    <location>
        <begin position="50"/>
        <end position="74"/>
    </location>
</feature>
<organism evidence="4">
    <name type="scientific">Streptomyces sp. R21</name>
    <dbReference type="NCBI Taxonomy" id="3238627"/>
    <lineage>
        <taxon>Bacteria</taxon>
        <taxon>Bacillati</taxon>
        <taxon>Actinomycetota</taxon>
        <taxon>Actinomycetes</taxon>
        <taxon>Kitasatosporales</taxon>
        <taxon>Streptomycetaceae</taxon>
        <taxon>Streptomyces</taxon>
    </lineage>
</organism>
<dbReference type="EMBL" id="CP163435">
    <property type="protein sequence ID" value="XDQ25012.1"/>
    <property type="molecule type" value="Genomic_DNA"/>
</dbReference>
<feature type="signal peptide" evidence="2">
    <location>
        <begin position="1"/>
        <end position="28"/>
    </location>
</feature>
<feature type="region of interest" description="Disordered" evidence="1">
    <location>
        <begin position="189"/>
        <end position="220"/>
    </location>
</feature>